<reference evidence="1 2" key="1">
    <citation type="submission" date="2016-10" db="EMBL/GenBank/DDBJ databases">
        <title>Genome sequence of Streptomyces sp. MUSC 1.</title>
        <authorList>
            <person name="Lee L.-H."/>
            <person name="Ser H.-L."/>
            <person name="Law J.W.-F."/>
        </authorList>
    </citation>
    <scope>NUCLEOTIDE SEQUENCE [LARGE SCALE GENOMIC DNA]</scope>
    <source>
        <strain evidence="1 2">MUSC 1</strain>
    </source>
</reference>
<comment type="caution">
    <text evidence="1">The sequence shown here is derived from an EMBL/GenBank/DDBJ whole genome shotgun (WGS) entry which is preliminary data.</text>
</comment>
<name>A0A1S2PKE4_9ACTN</name>
<evidence type="ECO:0000313" key="2">
    <source>
        <dbReference type="Proteomes" id="UP000179642"/>
    </source>
</evidence>
<dbReference type="EMBL" id="MLYO01000072">
    <property type="protein sequence ID" value="OIJ94030.1"/>
    <property type="molecule type" value="Genomic_DNA"/>
</dbReference>
<protein>
    <recommendedName>
        <fullName evidence="3">Luciferase-like domain-containing protein</fullName>
    </recommendedName>
</protein>
<sequence length="73" mass="7601">MDDLVFWGDPHAITRKLHGQVTAGADHVAVQVIGVEPGASALPQWRLPAEALLPTPARAPTDVSGRSGPAVRA</sequence>
<organism evidence="1 2">
    <name type="scientific">Streptomyces monashensis</name>
    <dbReference type="NCBI Taxonomy" id="1678012"/>
    <lineage>
        <taxon>Bacteria</taxon>
        <taxon>Bacillati</taxon>
        <taxon>Actinomycetota</taxon>
        <taxon>Actinomycetes</taxon>
        <taxon>Kitasatosporales</taxon>
        <taxon>Streptomycetaceae</taxon>
        <taxon>Streptomyces</taxon>
    </lineage>
</organism>
<proteinExistence type="predicted"/>
<keyword evidence="2" id="KW-1185">Reference proteome</keyword>
<dbReference type="AlphaFoldDB" id="A0A1S2PKE4"/>
<dbReference type="RefSeq" id="WP_071385307.1">
    <property type="nucleotide sequence ID" value="NZ_MLYO01000072.1"/>
</dbReference>
<evidence type="ECO:0000313" key="1">
    <source>
        <dbReference type="EMBL" id="OIJ94030.1"/>
    </source>
</evidence>
<accession>A0A1S2PKE4</accession>
<evidence type="ECO:0008006" key="3">
    <source>
        <dbReference type="Google" id="ProtNLM"/>
    </source>
</evidence>
<gene>
    <name evidence="1" type="ORF">BIV23_36790</name>
</gene>
<dbReference type="Proteomes" id="UP000179642">
    <property type="component" value="Unassembled WGS sequence"/>
</dbReference>